<dbReference type="InterPro" id="IPR007085">
    <property type="entry name" value="DNA/pantothenate-metab_flavo_C"/>
</dbReference>
<accession>A0A923SM79</accession>
<feature type="domain" description="DNA/pantothenate metabolism flavoprotein C-terminal" evidence="1">
    <location>
        <begin position="2"/>
        <end position="106"/>
    </location>
</feature>
<dbReference type="GO" id="GO:0016874">
    <property type="term" value="F:ligase activity"/>
    <property type="evidence" value="ECO:0007669"/>
    <property type="project" value="UniProtKB-KW"/>
</dbReference>
<name>A0A923SM79_9FIRM</name>
<dbReference type="RefSeq" id="WP_249287377.1">
    <property type="nucleotide sequence ID" value="NZ_JACRWC010000105.1"/>
</dbReference>
<organism evidence="2 3">
    <name type="scientific">Lentihominibacter faecis</name>
    <dbReference type="NCBI Taxonomy" id="2764712"/>
    <lineage>
        <taxon>Bacteria</taxon>
        <taxon>Bacillati</taxon>
        <taxon>Bacillota</taxon>
        <taxon>Clostridia</taxon>
        <taxon>Peptostreptococcales</taxon>
        <taxon>Anaerovoracaceae</taxon>
        <taxon>Lentihominibacter</taxon>
    </lineage>
</organism>
<dbReference type="EMBL" id="JACRWC010000105">
    <property type="protein sequence ID" value="MBC6000023.1"/>
    <property type="molecule type" value="Genomic_DNA"/>
</dbReference>
<evidence type="ECO:0000313" key="2">
    <source>
        <dbReference type="EMBL" id="MBC6000023.1"/>
    </source>
</evidence>
<dbReference type="GO" id="GO:0015937">
    <property type="term" value="P:coenzyme A biosynthetic process"/>
    <property type="evidence" value="ECO:0007669"/>
    <property type="project" value="UniProtKB-ARBA"/>
</dbReference>
<comment type="caution">
    <text evidence="2">The sequence shown here is derived from an EMBL/GenBank/DDBJ whole genome shotgun (WGS) entry which is preliminary data.</text>
</comment>
<dbReference type="Proteomes" id="UP000644115">
    <property type="component" value="Unassembled WGS sequence"/>
</dbReference>
<keyword evidence="3" id="KW-1185">Reference proteome</keyword>
<dbReference type="SUPFAM" id="SSF102645">
    <property type="entry name" value="CoaB-like"/>
    <property type="match status" value="1"/>
</dbReference>
<evidence type="ECO:0000313" key="3">
    <source>
        <dbReference type="Proteomes" id="UP000644115"/>
    </source>
</evidence>
<gene>
    <name evidence="2" type="ORF">H8876_08425</name>
</gene>
<feature type="domain" description="DNA/pantothenate metabolism flavoprotein C-terminal" evidence="1">
    <location>
        <begin position="123"/>
        <end position="229"/>
    </location>
</feature>
<sequence length="237" mass="26132">MKIVITAGGTSEKIDDVRTITNSSTGRLGYAVGTAFLQQYADELEAVYYLHGTRARHPEHEKVIPVEIGGVADLQRELGRILAEEKIDAVVHAMAVSDYTVKEVTTLEKLRGEDPEDGGADPSGNKISSDIEDLIIHMKRSPKVIGNIKKWSPDSLLVGFKLLSGVPHEELIAVGTRLMEKNDCDFVLANDLQEIGADFHKGYLIHKDGSCDTMETNEEIADRIAQRVMTACRERSK</sequence>
<reference evidence="2" key="1">
    <citation type="submission" date="2020-08" db="EMBL/GenBank/DDBJ databases">
        <authorList>
            <person name="Liu C."/>
            <person name="Sun Q."/>
        </authorList>
    </citation>
    <scope>NUCLEOTIDE SEQUENCE</scope>
    <source>
        <strain evidence="2">BX16</strain>
    </source>
</reference>
<dbReference type="InterPro" id="IPR035929">
    <property type="entry name" value="CoaB-like_sf"/>
</dbReference>
<evidence type="ECO:0000259" key="1">
    <source>
        <dbReference type="Pfam" id="PF04127"/>
    </source>
</evidence>
<proteinExistence type="predicted"/>
<keyword evidence="2" id="KW-0436">Ligase</keyword>
<dbReference type="Pfam" id="PF04127">
    <property type="entry name" value="DFP"/>
    <property type="match status" value="2"/>
</dbReference>
<dbReference type="AlphaFoldDB" id="A0A923SM79"/>
<protein>
    <submittedName>
        <fullName evidence="2">Phosphopantothenate--cysteine ligase</fullName>
    </submittedName>
</protein>
<dbReference type="Gene3D" id="3.40.50.10300">
    <property type="entry name" value="CoaB-like"/>
    <property type="match status" value="1"/>
</dbReference>